<organism evidence="2 3">
    <name type="scientific">Allacma fusca</name>
    <dbReference type="NCBI Taxonomy" id="39272"/>
    <lineage>
        <taxon>Eukaryota</taxon>
        <taxon>Metazoa</taxon>
        <taxon>Ecdysozoa</taxon>
        <taxon>Arthropoda</taxon>
        <taxon>Hexapoda</taxon>
        <taxon>Collembola</taxon>
        <taxon>Symphypleona</taxon>
        <taxon>Sminthuridae</taxon>
        <taxon>Allacma</taxon>
    </lineage>
</organism>
<evidence type="ECO:0000313" key="3">
    <source>
        <dbReference type="Proteomes" id="UP000708208"/>
    </source>
</evidence>
<gene>
    <name evidence="2" type="ORF">AFUS01_LOCUS14380</name>
</gene>
<evidence type="ECO:0000256" key="1">
    <source>
        <dbReference type="SAM" id="SignalP"/>
    </source>
</evidence>
<evidence type="ECO:0000313" key="2">
    <source>
        <dbReference type="EMBL" id="CAG7725423.1"/>
    </source>
</evidence>
<dbReference type="Proteomes" id="UP000708208">
    <property type="component" value="Unassembled WGS sequence"/>
</dbReference>
<keyword evidence="1" id="KW-0732">Signal</keyword>
<dbReference type="EMBL" id="CAJVCH010121734">
    <property type="protein sequence ID" value="CAG7725423.1"/>
    <property type="molecule type" value="Genomic_DNA"/>
</dbReference>
<comment type="caution">
    <text evidence="2">The sequence shown here is derived from an EMBL/GenBank/DDBJ whole genome shotgun (WGS) entry which is preliminary data.</text>
</comment>
<keyword evidence="3" id="KW-1185">Reference proteome</keyword>
<reference evidence="2" key="1">
    <citation type="submission" date="2021-06" db="EMBL/GenBank/DDBJ databases">
        <authorList>
            <person name="Hodson N. C."/>
            <person name="Mongue J. A."/>
            <person name="Jaron S. K."/>
        </authorList>
    </citation>
    <scope>NUCLEOTIDE SEQUENCE</scope>
</reference>
<sequence length="115" mass="13139">MNLRLVTFLLVTIAFQQSQSRHLHSRFHRQKKGDSYYDIVAAESREVQQDFTKNMKSPPLEVIPEDRFGAGNVISTQCHYGTVVINGNITCKEKPGRVSSKTRRNPVFFKGQVDI</sequence>
<protein>
    <submittedName>
        <fullName evidence="2">Uncharacterized protein</fullName>
    </submittedName>
</protein>
<feature type="signal peptide" evidence="1">
    <location>
        <begin position="1"/>
        <end position="20"/>
    </location>
</feature>
<feature type="chain" id="PRO_5035243071" evidence="1">
    <location>
        <begin position="21"/>
        <end position="115"/>
    </location>
</feature>
<accession>A0A8J2JWL9</accession>
<name>A0A8J2JWL9_9HEXA</name>
<dbReference type="AlphaFoldDB" id="A0A8J2JWL9"/>
<proteinExistence type="predicted"/>